<dbReference type="SUPFAM" id="SSF56935">
    <property type="entry name" value="Porins"/>
    <property type="match status" value="1"/>
</dbReference>
<gene>
    <name evidence="1" type="ORF">ACFQ39_04195</name>
</gene>
<evidence type="ECO:0000313" key="1">
    <source>
        <dbReference type="EMBL" id="MFD1314806.1"/>
    </source>
</evidence>
<dbReference type="InterPro" id="IPR045748">
    <property type="entry name" value="DcaP"/>
</dbReference>
<sequence length="441" mass="49007">MNLLKTFSLKLVLALFLILSSLVVIGQNTKDIDSSFSTDTIAPGIQGSINPLTDNTPILSGEELIDDSFPNSLPIFGSNVRMKIGGYVKADFIHDFDYVGDRWEFELGSIAVEGSPERELGGITTFHVKQTRINFDFRSQAKWKNGKEFPMQVFVEFDWFFDSDGLRFVPRMRHAYGVIGRLLIGRSWTNSGDLSTLPGTIDFSSGDALYGGRVTQIRWQDKIGTNFSYTVALEETGGQIANPENLDGAFRPLYPNLAGNIRYGSTNGSSFQLGFDLFALSWKGSTTTPDVTRAGYAITGTGRYAFKVAHFTDSFMYGGGFGQGQGHRIIAFSWDGKASGIITEEGGMDLNPSWFVFAGYNHYWNKSFNSTISTHWAGTDLSVNHSDDTIKKAGSFHANLIWFPYPRISTGIEYMWGLRENKIGIKGTASRIQFMAKFKFN</sequence>
<proteinExistence type="predicted"/>
<reference evidence="2" key="1">
    <citation type="journal article" date="2019" name="Int. J. Syst. Evol. Microbiol.">
        <title>The Global Catalogue of Microorganisms (GCM) 10K type strain sequencing project: providing services to taxonomists for standard genome sequencing and annotation.</title>
        <authorList>
            <consortium name="The Broad Institute Genomics Platform"/>
            <consortium name="The Broad Institute Genome Sequencing Center for Infectious Disease"/>
            <person name="Wu L."/>
            <person name="Ma J."/>
        </authorList>
    </citation>
    <scope>NUCLEOTIDE SEQUENCE [LARGE SCALE GENOMIC DNA]</scope>
    <source>
        <strain evidence="2">CCUG 61485</strain>
    </source>
</reference>
<name>A0ABW3Y0S9_9FLAO</name>
<dbReference type="EMBL" id="JBHTMY010000002">
    <property type="protein sequence ID" value="MFD1314806.1"/>
    <property type="molecule type" value="Genomic_DNA"/>
</dbReference>
<evidence type="ECO:0000313" key="2">
    <source>
        <dbReference type="Proteomes" id="UP001597201"/>
    </source>
</evidence>
<comment type="caution">
    <text evidence="1">The sequence shown here is derived from an EMBL/GenBank/DDBJ whole genome shotgun (WGS) entry which is preliminary data.</text>
</comment>
<organism evidence="1 2">
    <name type="scientific">Namhaeicola litoreus</name>
    <dbReference type="NCBI Taxonomy" id="1052145"/>
    <lineage>
        <taxon>Bacteria</taxon>
        <taxon>Pseudomonadati</taxon>
        <taxon>Bacteroidota</taxon>
        <taxon>Flavobacteriia</taxon>
        <taxon>Flavobacteriales</taxon>
        <taxon>Flavobacteriaceae</taxon>
        <taxon>Namhaeicola</taxon>
    </lineage>
</organism>
<protein>
    <submittedName>
        <fullName evidence="1">DcaP family trimeric outer membrane transporter</fullName>
    </submittedName>
</protein>
<dbReference type="Proteomes" id="UP001597201">
    <property type="component" value="Unassembled WGS sequence"/>
</dbReference>
<accession>A0ABW3Y0S9</accession>
<dbReference type="RefSeq" id="WP_377176732.1">
    <property type="nucleotide sequence ID" value="NZ_JBHTMY010000002.1"/>
</dbReference>
<keyword evidence="2" id="KW-1185">Reference proteome</keyword>
<dbReference type="Pfam" id="PF19577">
    <property type="entry name" value="DcaP"/>
    <property type="match status" value="1"/>
</dbReference>